<feature type="non-terminal residue" evidence="1">
    <location>
        <position position="1"/>
    </location>
</feature>
<dbReference type="EMBL" id="JASSZA010000018">
    <property type="protein sequence ID" value="KAK2089607.1"/>
    <property type="molecule type" value="Genomic_DNA"/>
</dbReference>
<accession>A0ABQ9TXS7</accession>
<keyword evidence="2" id="KW-1185">Reference proteome</keyword>
<dbReference type="Proteomes" id="UP001266305">
    <property type="component" value="Unassembled WGS sequence"/>
</dbReference>
<protein>
    <submittedName>
        <fullName evidence="1">Uncharacterized protein</fullName>
    </submittedName>
</protein>
<comment type="caution">
    <text evidence="1">The sequence shown here is derived from an EMBL/GenBank/DDBJ whole genome shotgun (WGS) entry which is preliminary data.</text>
</comment>
<evidence type="ECO:0000313" key="2">
    <source>
        <dbReference type="Proteomes" id="UP001266305"/>
    </source>
</evidence>
<organism evidence="1 2">
    <name type="scientific">Saguinus oedipus</name>
    <name type="common">Cotton-top tamarin</name>
    <name type="synonym">Oedipomidas oedipus</name>
    <dbReference type="NCBI Taxonomy" id="9490"/>
    <lineage>
        <taxon>Eukaryota</taxon>
        <taxon>Metazoa</taxon>
        <taxon>Chordata</taxon>
        <taxon>Craniata</taxon>
        <taxon>Vertebrata</taxon>
        <taxon>Euteleostomi</taxon>
        <taxon>Mammalia</taxon>
        <taxon>Eutheria</taxon>
        <taxon>Euarchontoglires</taxon>
        <taxon>Primates</taxon>
        <taxon>Haplorrhini</taxon>
        <taxon>Platyrrhini</taxon>
        <taxon>Cebidae</taxon>
        <taxon>Callitrichinae</taxon>
        <taxon>Saguinus</taxon>
    </lineage>
</organism>
<name>A0ABQ9TXS7_SAGOE</name>
<evidence type="ECO:0000313" key="1">
    <source>
        <dbReference type="EMBL" id="KAK2089607.1"/>
    </source>
</evidence>
<gene>
    <name evidence="1" type="ORF">P7K49_032273</name>
</gene>
<proteinExistence type="predicted"/>
<reference evidence="1 2" key="1">
    <citation type="submission" date="2023-05" db="EMBL/GenBank/DDBJ databases">
        <title>B98-5 Cell Line De Novo Hybrid Assembly: An Optical Mapping Approach.</title>
        <authorList>
            <person name="Kananen K."/>
            <person name="Auerbach J.A."/>
            <person name="Kautto E."/>
            <person name="Blachly J.S."/>
        </authorList>
    </citation>
    <scope>NUCLEOTIDE SEQUENCE [LARGE SCALE GENOMIC DNA]</scope>
    <source>
        <strain evidence="1">B95-8</strain>
        <tissue evidence="1">Cell line</tissue>
    </source>
</reference>
<sequence length="66" mass="7069">SNVVTLAGYLTITKKETQALDACGSCGVNGVTHVIIEMQSRTTCAPGIWLWVEKAAVIKADPRKSH</sequence>